<accession>D2V4D3</accession>
<dbReference type="RefSeq" id="XP_002681109.1">
    <property type="nucleotide sequence ID" value="XM_002681063.1"/>
</dbReference>
<dbReference type="GeneID" id="8849828"/>
<evidence type="ECO:0000313" key="1">
    <source>
        <dbReference type="EMBL" id="EFC48365.1"/>
    </source>
</evidence>
<gene>
    <name evidence="1" type="ORF">NAEGRDRAFT_63685</name>
</gene>
<dbReference type="VEuPathDB" id="AmoebaDB:NAEGRDRAFT_63685"/>
<dbReference type="InParanoid" id="D2V4D3"/>
<dbReference type="EMBL" id="GG738851">
    <property type="protein sequence ID" value="EFC48365.1"/>
    <property type="molecule type" value="Genomic_DNA"/>
</dbReference>
<reference evidence="1 2" key="1">
    <citation type="journal article" date="2010" name="Cell">
        <title>The genome of Naegleria gruberi illuminates early eukaryotic versatility.</title>
        <authorList>
            <person name="Fritz-Laylin L.K."/>
            <person name="Prochnik S.E."/>
            <person name="Ginger M.L."/>
            <person name="Dacks J.B."/>
            <person name="Carpenter M.L."/>
            <person name="Field M.C."/>
            <person name="Kuo A."/>
            <person name="Paredez A."/>
            <person name="Chapman J."/>
            <person name="Pham J."/>
            <person name="Shu S."/>
            <person name="Neupane R."/>
            <person name="Cipriano M."/>
            <person name="Mancuso J."/>
            <person name="Tu H."/>
            <person name="Salamov A."/>
            <person name="Lindquist E."/>
            <person name="Shapiro H."/>
            <person name="Lucas S."/>
            <person name="Grigoriev I.V."/>
            <person name="Cande W.Z."/>
            <person name="Fulton C."/>
            <person name="Rokhsar D.S."/>
            <person name="Dawson S.C."/>
        </authorList>
    </citation>
    <scope>NUCLEOTIDE SEQUENCE [LARGE SCALE GENOMIC DNA]</scope>
    <source>
        <strain evidence="1 2">NEG-M</strain>
    </source>
</reference>
<name>D2V4D3_NAEGR</name>
<dbReference type="KEGG" id="ngr:NAEGRDRAFT_63685"/>
<dbReference type="Proteomes" id="UP000006671">
    <property type="component" value="Unassembled WGS sequence"/>
</dbReference>
<organism evidence="2">
    <name type="scientific">Naegleria gruberi</name>
    <name type="common">Amoeba</name>
    <dbReference type="NCBI Taxonomy" id="5762"/>
    <lineage>
        <taxon>Eukaryota</taxon>
        <taxon>Discoba</taxon>
        <taxon>Heterolobosea</taxon>
        <taxon>Tetramitia</taxon>
        <taxon>Eutetramitia</taxon>
        <taxon>Vahlkampfiidae</taxon>
        <taxon>Naegleria</taxon>
    </lineage>
</organism>
<dbReference type="AlphaFoldDB" id="D2V4D3"/>
<protein>
    <submittedName>
        <fullName evidence="1">Predicted protein</fullName>
    </submittedName>
</protein>
<proteinExistence type="predicted"/>
<evidence type="ECO:0000313" key="2">
    <source>
        <dbReference type="Proteomes" id="UP000006671"/>
    </source>
</evidence>
<keyword evidence="2" id="KW-1185">Reference proteome</keyword>
<sequence>MISLKKTNDLHSHFFNILELPEIVTHIFRNLDIEERARKRLVNTTFNHVYLIEEENEMLQLWKKYESGYCGGYYVKPLSDEELIALEQQFDMKMQYHLKIWLTKCSNGRFEWQQSLLSIANTGDWDYIINSPCLQKCKFELMDHFGDEIENFICVHFSSRDLCVMDKRNGKFYHSSNAARLYWKQIGYIREWLENISYDILYPLSELKGDHISAQFYKYSEDIKKLTSEGNMNEFLRFISASPQSYSLLSNEWKGKEEVIGALLSNNYEDPNGFFSHLPAHIPFDLRNDKEFLLKYFKIADFCYYIPTKLRNDKKFMKKLILQYNTCFNIGALPKDILRDTEILRSLSDSILLNSEVQEYVDWEFETVEQVKTFFTQHPESHISIPFISDTILNDKSAMIDILNEVYNLELKPEDTLNDLSAIEKIVNESSPMVLSIVDESIRNNKEFMMKLGEISLMFIGNELKTDLDLISSAKPTVLKKLNLIMSKQEFLELLERIQKAPTIQFKYLHNLNLFDALKYQIPREYFNDPEFAYETYRITSASEQYLGKVAKQDFNLWIRLARMELDLYGAPPELLVTNRDLAFQNIFSPMDLPDDLIFDEDFMITWMDNHQEINGFVCLPTKARTRKLFKHLLVKHPYLKKFGPPEWLEEEKPSK</sequence>